<feature type="region of interest" description="Disordered" evidence="1">
    <location>
        <begin position="40"/>
        <end position="84"/>
    </location>
</feature>
<keyword evidence="2" id="KW-0472">Membrane</keyword>
<evidence type="ECO:0000256" key="1">
    <source>
        <dbReference type="SAM" id="MobiDB-lite"/>
    </source>
</evidence>
<proteinExistence type="predicted"/>
<feature type="region of interest" description="Disordered" evidence="1">
    <location>
        <begin position="1"/>
        <end position="20"/>
    </location>
</feature>
<keyword evidence="2" id="KW-1133">Transmembrane helix</keyword>
<gene>
    <name evidence="3" type="ORF">BJY01DRAFT_221277</name>
</gene>
<feature type="compositionally biased region" description="Acidic residues" evidence="1">
    <location>
        <begin position="43"/>
        <end position="73"/>
    </location>
</feature>
<accession>A0ABR4JAV7</accession>
<name>A0ABR4JAV7_9EURO</name>
<keyword evidence="2" id="KW-0812">Transmembrane</keyword>
<comment type="caution">
    <text evidence="3">The sequence shown here is derived from an EMBL/GenBank/DDBJ whole genome shotgun (WGS) entry which is preliminary data.</text>
</comment>
<dbReference type="Proteomes" id="UP001610446">
    <property type="component" value="Unassembled WGS sequence"/>
</dbReference>
<feature type="transmembrane region" description="Helical" evidence="2">
    <location>
        <begin position="92"/>
        <end position="111"/>
    </location>
</feature>
<sequence length="112" mass="11386">MVTGGAEPIISTYTFGGEDSVPTADLVAYATHTPIVVVYRAEDLDEEEDDDGGDNGDDSQEDENSNQDEDAEDPTPTGAAARIDGGGFGVSWGGAAALVASAVVGASMVLFT</sequence>
<evidence type="ECO:0000313" key="4">
    <source>
        <dbReference type="Proteomes" id="UP001610446"/>
    </source>
</evidence>
<evidence type="ECO:0000256" key="2">
    <source>
        <dbReference type="SAM" id="Phobius"/>
    </source>
</evidence>
<reference evidence="3 4" key="1">
    <citation type="submission" date="2024-07" db="EMBL/GenBank/DDBJ databases">
        <title>Section-level genome sequencing and comparative genomics of Aspergillus sections Usti and Cavernicolus.</title>
        <authorList>
            <consortium name="Lawrence Berkeley National Laboratory"/>
            <person name="Nybo J.L."/>
            <person name="Vesth T.C."/>
            <person name="Theobald S."/>
            <person name="Frisvad J.C."/>
            <person name="Larsen T.O."/>
            <person name="Kjaerboelling I."/>
            <person name="Rothschild-Mancinelli K."/>
            <person name="Lyhne E.K."/>
            <person name="Kogle M.E."/>
            <person name="Barry K."/>
            <person name="Clum A."/>
            <person name="Na H."/>
            <person name="Ledsgaard L."/>
            <person name="Lin J."/>
            <person name="Lipzen A."/>
            <person name="Kuo A."/>
            <person name="Riley R."/>
            <person name="Mondo S."/>
            <person name="Labutti K."/>
            <person name="Haridas S."/>
            <person name="Pangalinan J."/>
            <person name="Salamov A.A."/>
            <person name="Simmons B.A."/>
            <person name="Magnuson J.K."/>
            <person name="Chen J."/>
            <person name="Drula E."/>
            <person name="Henrissat B."/>
            <person name="Wiebenga A."/>
            <person name="Lubbers R.J."/>
            <person name="Gomes A.C."/>
            <person name="Makela M.R."/>
            <person name="Stajich J."/>
            <person name="Grigoriev I.V."/>
            <person name="Mortensen U.H."/>
            <person name="De Vries R.P."/>
            <person name="Baker S.E."/>
            <person name="Andersen M.R."/>
        </authorList>
    </citation>
    <scope>NUCLEOTIDE SEQUENCE [LARGE SCALE GENOMIC DNA]</scope>
    <source>
        <strain evidence="3 4">CBS 123904</strain>
    </source>
</reference>
<organism evidence="3 4">
    <name type="scientific">Aspergillus pseudoustus</name>
    <dbReference type="NCBI Taxonomy" id="1810923"/>
    <lineage>
        <taxon>Eukaryota</taxon>
        <taxon>Fungi</taxon>
        <taxon>Dikarya</taxon>
        <taxon>Ascomycota</taxon>
        <taxon>Pezizomycotina</taxon>
        <taxon>Eurotiomycetes</taxon>
        <taxon>Eurotiomycetidae</taxon>
        <taxon>Eurotiales</taxon>
        <taxon>Aspergillaceae</taxon>
        <taxon>Aspergillus</taxon>
        <taxon>Aspergillus subgen. Nidulantes</taxon>
    </lineage>
</organism>
<keyword evidence="4" id="KW-1185">Reference proteome</keyword>
<dbReference type="EMBL" id="JBFXLU010000165">
    <property type="protein sequence ID" value="KAL2837189.1"/>
    <property type="molecule type" value="Genomic_DNA"/>
</dbReference>
<protein>
    <submittedName>
        <fullName evidence="3">Uncharacterized protein</fullName>
    </submittedName>
</protein>
<evidence type="ECO:0000313" key="3">
    <source>
        <dbReference type="EMBL" id="KAL2837189.1"/>
    </source>
</evidence>